<evidence type="ECO:0000256" key="2">
    <source>
        <dbReference type="SAM" id="MobiDB-lite"/>
    </source>
</evidence>
<feature type="binding site" evidence="1">
    <location>
        <position position="23"/>
    </location>
    <ligand>
        <name>Zn(2+)</name>
        <dbReference type="ChEBI" id="CHEBI:29105"/>
    </ligand>
</feature>
<dbReference type="SMART" id="SM00868">
    <property type="entry name" value="zf-AD"/>
    <property type="match status" value="1"/>
</dbReference>
<feature type="binding site" evidence="1">
    <location>
        <position position="26"/>
    </location>
    <ligand>
        <name>Zn(2+)</name>
        <dbReference type="ChEBI" id="CHEBI:29105"/>
    </ligand>
</feature>
<keyword evidence="1" id="KW-0862">Zinc</keyword>
<feature type="region of interest" description="Disordered" evidence="2">
    <location>
        <begin position="223"/>
        <end position="250"/>
    </location>
</feature>
<dbReference type="GeneID" id="114325818"/>
<dbReference type="Gene3D" id="3.40.1800.20">
    <property type="match status" value="1"/>
</dbReference>
<evidence type="ECO:0000256" key="1">
    <source>
        <dbReference type="PROSITE-ProRule" id="PRU01263"/>
    </source>
</evidence>
<keyword evidence="1" id="KW-0479">Metal-binding</keyword>
<feature type="compositionally biased region" description="Acidic residues" evidence="2">
    <location>
        <begin position="223"/>
        <end position="233"/>
    </location>
</feature>
<name>A0ABM5JWT1_DIAVI</name>
<dbReference type="PANTHER" id="PTHR46599:SF6">
    <property type="entry name" value="DUAL SPECIFICITY PHOSPHATASE 26"/>
    <property type="match status" value="1"/>
</dbReference>
<dbReference type="InterPro" id="IPR012934">
    <property type="entry name" value="Znf_AD"/>
</dbReference>
<dbReference type="PANTHER" id="PTHR46599">
    <property type="entry name" value="PIGGYBAC TRANSPOSABLE ELEMENT-DERIVED PROTEIN 4"/>
    <property type="match status" value="1"/>
</dbReference>
<sequence length="774" mass="89482">MNIIEQIDNKETKLQDTDFPHICRICQSRNNLLAFEEQSSLMGIFKLLTNIEVIANPDMPQNVCNKCISKLQSIENFIAKCIETENMLLRLLPNKQIEIKTEIVEPEDDEPMDTCMIELIKNEIQECEVTTVDEWNMDSNHVQKNVCKTEPIIAAKDDWENRPSNSNIDDFNNPSYSDILNNQTYHFMARRPLVQSQFETNAEDLFFEPDLDDEHHLPAVDSEFSEEEIEEQIENSASEQENTSDESDEEKEIMEEFFVGKNKSIKWRKKTYLVSAKTKAINKDKIPTGLTHRAVDIKNELDAFLQIFDLSMIDDTLKYTNMYIDEELRIRQYPRDRDCKNIERHELMAYFGLLYLIGIKKSHHANMKEMFAGDGTGIGIARAVMGHKRFLFITRCLRFDDKNTRSERKKVDKLAAIREFFQAFVNNCKSSYNLGEYTTIDEMLQPFRGRCSFIQYMPSKPAKYGVKIFALCDARSFYTSNLEIYCGKQPDGPFATSNTPTDIVKRLISPIEYSNRNLTIDNWYTSLPLAEYLLSKKITVLGAIKKNNSEIPKEFLPNKRRDVQSTLLGFQEDKMMISYVPRKNKAVILLSTLHDDNKMDPDTKKPQAILDYNETKGGVDIVDKMCAAYSVSRKTRRWPCVIFYTLINIGGINAQILHKLACPAEAPKYRRVFLKNLALNLMKEHLIFRSTLKHLPRDISAFLKVTYGQEVEPTKEEQNINPPKRGVCRQCVMEKKRSSASMKCCRCQAFTCKKHSAIEVVCSFCKDENVDSDQ</sequence>
<dbReference type="InterPro" id="IPR029526">
    <property type="entry name" value="PGBD"/>
</dbReference>
<keyword evidence="1" id="KW-0863">Zinc-finger</keyword>
<dbReference type="Pfam" id="PF13843">
    <property type="entry name" value="DDE_Tnp_1_7"/>
    <property type="match status" value="1"/>
</dbReference>
<protein>
    <recommendedName>
        <fullName evidence="3">ZAD domain-containing protein</fullName>
    </recommendedName>
</protein>
<evidence type="ECO:0000313" key="5">
    <source>
        <dbReference type="Proteomes" id="UP001652700"/>
    </source>
</evidence>
<feature type="binding site" evidence="1">
    <location>
        <position position="64"/>
    </location>
    <ligand>
        <name>Zn(2+)</name>
        <dbReference type="ChEBI" id="CHEBI:29105"/>
    </ligand>
</feature>
<dbReference type="Proteomes" id="UP001652700">
    <property type="component" value="Unplaced"/>
</dbReference>
<feature type="domain" description="ZAD" evidence="3">
    <location>
        <begin position="21"/>
        <end position="91"/>
    </location>
</feature>
<keyword evidence="5" id="KW-1185">Reference proteome</keyword>
<proteinExistence type="predicted"/>
<reference evidence="4" key="1">
    <citation type="submission" date="2025-05" db="UniProtKB">
        <authorList>
            <consortium name="EnsemblMetazoa"/>
        </authorList>
    </citation>
    <scope>IDENTIFICATION</scope>
</reference>
<organism evidence="4 5">
    <name type="scientific">Diabrotica virgifera virgifera</name>
    <name type="common">western corn rootworm</name>
    <dbReference type="NCBI Taxonomy" id="50390"/>
    <lineage>
        <taxon>Eukaryota</taxon>
        <taxon>Metazoa</taxon>
        <taxon>Ecdysozoa</taxon>
        <taxon>Arthropoda</taxon>
        <taxon>Hexapoda</taxon>
        <taxon>Insecta</taxon>
        <taxon>Pterygota</taxon>
        <taxon>Neoptera</taxon>
        <taxon>Endopterygota</taxon>
        <taxon>Coleoptera</taxon>
        <taxon>Polyphaga</taxon>
        <taxon>Cucujiformia</taxon>
        <taxon>Chrysomeloidea</taxon>
        <taxon>Chrysomelidae</taxon>
        <taxon>Galerucinae</taxon>
        <taxon>Diabroticina</taxon>
        <taxon>Diabroticites</taxon>
        <taxon>Diabrotica</taxon>
    </lineage>
</organism>
<dbReference type="EnsemblMetazoa" id="XM_050646438.1">
    <property type="protein sequence ID" value="XP_050502395.1"/>
    <property type="gene ID" value="LOC114325818"/>
</dbReference>
<dbReference type="PROSITE" id="PS51915">
    <property type="entry name" value="ZAD"/>
    <property type="match status" value="1"/>
</dbReference>
<evidence type="ECO:0000313" key="4">
    <source>
        <dbReference type="EnsemblMetazoa" id="XP_050502395.1"/>
    </source>
</evidence>
<evidence type="ECO:0000259" key="3">
    <source>
        <dbReference type="PROSITE" id="PS51915"/>
    </source>
</evidence>
<dbReference type="RefSeq" id="XP_050502395.1">
    <property type="nucleotide sequence ID" value="XM_050646438.1"/>
</dbReference>
<feature type="binding site" evidence="1">
    <location>
        <position position="67"/>
    </location>
    <ligand>
        <name>Zn(2+)</name>
        <dbReference type="ChEBI" id="CHEBI:29105"/>
    </ligand>
</feature>
<dbReference type="Pfam" id="PF07776">
    <property type="entry name" value="zf-AD"/>
    <property type="match status" value="1"/>
</dbReference>
<dbReference type="SUPFAM" id="SSF57716">
    <property type="entry name" value="Glucocorticoid receptor-like (DNA-binding domain)"/>
    <property type="match status" value="1"/>
</dbReference>
<accession>A0ABM5JWT1</accession>